<dbReference type="Pfam" id="PF04221">
    <property type="entry name" value="RelB"/>
    <property type="match status" value="1"/>
</dbReference>
<dbReference type="InterPro" id="IPR007337">
    <property type="entry name" value="RelB/DinJ"/>
</dbReference>
<gene>
    <name evidence="1" type="ORF">EI71_00437</name>
</gene>
<protein>
    <submittedName>
        <fullName evidence="1">Addiction module RelB/DinJ family antitoxin</fullName>
    </submittedName>
</protein>
<dbReference type="Proteomes" id="UP000266506">
    <property type="component" value="Unassembled WGS sequence"/>
</dbReference>
<dbReference type="GO" id="GO:0006355">
    <property type="term" value="P:regulation of DNA-templated transcription"/>
    <property type="evidence" value="ECO:0007669"/>
    <property type="project" value="InterPro"/>
</dbReference>
<evidence type="ECO:0000313" key="2">
    <source>
        <dbReference type="Proteomes" id="UP000266506"/>
    </source>
</evidence>
<dbReference type="Gene3D" id="1.10.1220.10">
    <property type="entry name" value="Met repressor-like"/>
    <property type="match status" value="1"/>
</dbReference>
<name>A0A397S141_9MOLU</name>
<dbReference type="InterPro" id="IPR013321">
    <property type="entry name" value="Arc_rbn_hlx_hlx"/>
</dbReference>
<organism evidence="1 2">
    <name type="scientific">Anaeroplasma bactoclasticum</name>
    <dbReference type="NCBI Taxonomy" id="2088"/>
    <lineage>
        <taxon>Bacteria</taxon>
        <taxon>Bacillati</taxon>
        <taxon>Mycoplasmatota</taxon>
        <taxon>Mollicutes</taxon>
        <taxon>Anaeroplasmatales</taxon>
        <taxon>Anaeroplasmataceae</taxon>
        <taxon>Anaeroplasma</taxon>
    </lineage>
</organism>
<keyword evidence="2" id="KW-1185">Reference proteome</keyword>
<dbReference type="AlphaFoldDB" id="A0A397S141"/>
<accession>A0A397S141</accession>
<dbReference type="RefSeq" id="WP_119015604.1">
    <property type="nucleotide sequence ID" value="NZ_QXEV01000003.1"/>
</dbReference>
<dbReference type="NCBIfam" id="TIGR02384">
    <property type="entry name" value="RelB_DinJ"/>
    <property type="match status" value="1"/>
</dbReference>
<dbReference type="EMBL" id="QXEV01000003">
    <property type="protein sequence ID" value="RIA78125.1"/>
    <property type="molecule type" value="Genomic_DNA"/>
</dbReference>
<dbReference type="InParanoid" id="A0A397S141"/>
<reference evidence="1 2" key="1">
    <citation type="submission" date="2018-08" db="EMBL/GenBank/DDBJ databases">
        <title>Genomic Encyclopedia of Archaeal and Bacterial Type Strains, Phase II (KMG-II): from individual species to whole genera.</title>
        <authorList>
            <person name="Goeker M."/>
        </authorList>
    </citation>
    <scope>NUCLEOTIDE SEQUENCE [LARGE SCALE GENOMIC DNA]</scope>
    <source>
        <strain evidence="1 2">ATCC 27112</strain>
    </source>
</reference>
<dbReference type="OrthoDB" id="5325at2"/>
<proteinExistence type="predicted"/>
<sequence>MQKDSTISLRIDRELKNDVDKILKSLGIPMTTAITMYFNQIKMRNGIPFTPVISNMPKPYEDYTEDEIALMCDKAIEEHTNGTTISSQDVEAKLRKKFNNAL</sequence>
<comment type="caution">
    <text evidence="1">The sequence shown here is derived from an EMBL/GenBank/DDBJ whole genome shotgun (WGS) entry which is preliminary data.</text>
</comment>
<evidence type="ECO:0000313" key="1">
    <source>
        <dbReference type="EMBL" id="RIA78125.1"/>
    </source>
</evidence>